<dbReference type="EMBL" id="UZAG01002155">
    <property type="protein sequence ID" value="VDO12876.1"/>
    <property type="molecule type" value="Genomic_DNA"/>
</dbReference>
<evidence type="ECO:0000313" key="2">
    <source>
        <dbReference type="Proteomes" id="UP000280834"/>
    </source>
</evidence>
<proteinExistence type="predicted"/>
<dbReference type="AlphaFoldDB" id="A0A3P7SWS2"/>
<evidence type="ECO:0000313" key="1">
    <source>
        <dbReference type="EMBL" id="VDO12876.1"/>
    </source>
</evidence>
<keyword evidence="2" id="KW-1185">Reference proteome</keyword>
<name>A0A3P7SWS2_9BILA</name>
<dbReference type="Proteomes" id="UP000280834">
    <property type="component" value="Unassembled WGS sequence"/>
</dbReference>
<gene>
    <name evidence="1" type="ORF">BTMF_LOCUS2579</name>
</gene>
<organism evidence="1 2">
    <name type="scientific">Brugia timori</name>
    <dbReference type="NCBI Taxonomy" id="42155"/>
    <lineage>
        <taxon>Eukaryota</taxon>
        <taxon>Metazoa</taxon>
        <taxon>Ecdysozoa</taxon>
        <taxon>Nematoda</taxon>
        <taxon>Chromadorea</taxon>
        <taxon>Rhabditida</taxon>
        <taxon>Spirurina</taxon>
        <taxon>Spiruromorpha</taxon>
        <taxon>Filarioidea</taxon>
        <taxon>Onchocercidae</taxon>
        <taxon>Brugia</taxon>
    </lineage>
</organism>
<sequence length="89" mass="10705">MYHLECALHFSIHLERHIPLLRTDQMHCLLIALDHIPYHILTDVTSKTFQSYAKYSPVLFVLRNIYKRDIRLTYQLEKCKLNRKSECDT</sequence>
<accession>A0A3P7SWS2</accession>
<reference evidence="1 2" key="1">
    <citation type="submission" date="2018-11" db="EMBL/GenBank/DDBJ databases">
        <authorList>
            <consortium name="Pathogen Informatics"/>
        </authorList>
    </citation>
    <scope>NUCLEOTIDE SEQUENCE [LARGE SCALE GENOMIC DNA]</scope>
</reference>
<protein>
    <submittedName>
        <fullName evidence="1">Uncharacterized protein</fullName>
    </submittedName>
</protein>